<gene>
    <name evidence="2" type="primary">Mycbpap</name>
</gene>
<dbReference type="InterPro" id="IPR032707">
    <property type="entry name" value="MYCBPAP"/>
</dbReference>
<dbReference type="AlphaFoldDB" id="A0A8C6RXE8"/>
<dbReference type="GeneTree" id="ENSGT00640000091565"/>
<dbReference type="Ensembl" id="ENSNGAT00000029648.1">
    <property type="protein sequence ID" value="ENSNGAP00000023944.1"/>
    <property type="gene ID" value="ENSNGAG00000022343.1"/>
</dbReference>
<reference evidence="2" key="1">
    <citation type="submission" date="2025-08" db="UniProtKB">
        <authorList>
            <consortium name="Ensembl"/>
        </authorList>
    </citation>
    <scope>IDENTIFICATION</scope>
</reference>
<proteinExistence type="predicted"/>
<accession>A0A8C6RXE8</accession>
<evidence type="ECO:0000313" key="3">
    <source>
        <dbReference type="Proteomes" id="UP000694381"/>
    </source>
</evidence>
<feature type="compositionally biased region" description="Basic and acidic residues" evidence="1">
    <location>
        <begin position="277"/>
        <end position="336"/>
    </location>
</feature>
<feature type="compositionally biased region" description="Polar residues" evidence="1">
    <location>
        <begin position="125"/>
        <end position="141"/>
    </location>
</feature>
<evidence type="ECO:0000313" key="2">
    <source>
        <dbReference type="Ensembl" id="ENSNGAP00000023944.1"/>
    </source>
</evidence>
<reference evidence="2" key="2">
    <citation type="submission" date="2025-09" db="UniProtKB">
        <authorList>
            <consortium name="Ensembl"/>
        </authorList>
    </citation>
    <scope>IDENTIFICATION</scope>
</reference>
<protein>
    <submittedName>
        <fullName evidence="2">MYCBP associated protein</fullName>
    </submittedName>
</protein>
<organism evidence="2 3">
    <name type="scientific">Nannospalax galili</name>
    <name type="common">Northern Israeli blind subterranean mole rat</name>
    <name type="synonym">Spalax galili</name>
    <dbReference type="NCBI Taxonomy" id="1026970"/>
    <lineage>
        <taxon>Eukaryota</taxon>
        <taxon>Metazoa</taxon>
        <taxon>Chordata</taxon>
        <taxon>Craniata</taxon>
        <taxon>Vertebrata</taxon>
        <taxon>Euteleostomi</taxon>
        <taxon>Mammalia</taxon>
        <taxon>Eutheria</taxon>
        <taxon>Euarchontoglires</taxon>
        <taxon>Glires</taxon>
        <taxon>Rodentia</taxon>
        <taxon>Myomorpha</taxon>
        <taxon>Muroidea</taxon>
        <taxon>Spalacidae</taxon>
        <taxon>Spalacinae</taxon>
        <taxon>Nannospalax</taxon>
    </lineage>
</organism>
<dbReference type="Proteomes" id="UP000694381">
    <property type="component" value="Unassembled WGS sequence"/>
</dbReference>
<sequence length="399" mass="45128">LSGSLGCHLVSPFPPQNKLTGQEAVTVAQSVLQELLRGISTPQRMPSPVDAYLTEEDLFCYRNPRLYYQYQVVQNLHQLWDQYIEAVPGQEDPLSARAQVGSISPVLESPQLQHEIEALRDPQDSFLSQKTGTGPKNSSGKSIMEEILVEENLDMDYNKSPWEQESSPLPRWNLCLEDFRKAVMTLPEEPQREEALIQLNKAAVELCQEQKPLQSNILHQMCLQLWRDVVDNLVSHSLWLKVLLELPEKETVYLDMLEEQDRKSLPVMEVKVASGKVGKEERKGAAQEKKQLGIRDKEDKKGAKAPGKEDRLNSKKQKTKDEKKIVKSTSRDRLSSDDPTPDSMVPSQEPIDPLVLEKYTQRLHAEVYGLLDTLVTEMMVLADELGPTKSAEDLCVFAA</sequence>
<dbReference type="PANTHER" id="PTHR48421">
    <property type="entry name" value="MYCBP-ASSOCIATED PROTEIN"/>
    <property type="match status" value="1"/>
</dbReference>
<evidence type="ECO:0000256" key="1">
    <source>
        <dbReference type="SAM" id="MobiDB-lite"/>
    </source>
</evidence>
<dbReference type="Pfam" id="PF14646">
    <property type="entry name" value="MYCBPAP"/>
    <property type="match status" value="1"/>
</dbReference>
<name>A0A8C6RXE8_NANGA</name>
<feature type="region of interest" description="Disordered" evidence="1">
    <location>
        <begin position="273"/>
        <end position="350"/>
    </location>
</feature>
<feature type="region of interest" description="Disordered" evidence="1">
    <location>
        <begin position="121"/>
        <end position="142"/>
    </location>
</feature>
<keyword evidence="3" id="KW-1185">Reference proteome</keyword>
<dbReference type="PANTHER" id="PTHR48421:SF1">
    <property type="entry name" value="MYCBP-ASSOCIATED PROTEIN"/>
    <property type="match status" value="1"/>
</dbReference>